<reference evidence="1 2" key="1">
    <citation type="submission" date="2015-07" db="EMBL/GenBank/DDBJ databases">
        <title>Genome analysis of myxobacterium Chondromyces crocatus Cm c5 reveals a high potential for natural compound synthesis and the genetic basis for the loss of fruiting body formation.</title>
        <authorList>
            <person name="Zaburannyi N."/>
            <person name="Bunk B."/>
            <person name="Maier J."/>
            <person name="Overmann J."/>
            <person name="Mueller R."/>
        </authorList>
    </citation>
    <scope>NUCLEOTIDE SEQUENCE [LARGE SCALE GENOMIC DNA]</scope>
    <source>
        <strain evidence="1 2">Cm c5</strain>
    </source>
</reference>
<sequence length="367" mass="38335">MTLASVVSVGARTPLGLDAPQTAFSVRAGMPAMREAALVDAEGEQITMCFLPTLDPRLTGAARALALAGPALAEALDGLGLHPGANTASSANNAATPPLRARLALCLDEDVDPTQGGWIASDLVRQARQRSLHVELEVSARGPAGPGYLLPALAAALTSGQLDLAILGGVHTDYDPARIARLERAGRLFRPPDHLSAVLPGEGAAFVVLADPAHLRRLAWKERARLLTVATGFEEARPDNDVSAFRATGLTAAVRSALAPFTSETDRVGWILTDLGFETFRHFEHQAVLTRTQAHFGPPQHIDSPAQRLGHLGAAVVPLHLALGVEGFRRGHAPHHRLLSLSGSDGGERAAMVVTAPAGSNALSSGP</sequence>
<gene>
    <name evidence="1" type="ORF">CMC5_011510</name>
</gene>
<dbReference type="EMBL" id="CP012159">
    <property type="protein sequence ID" value="AKT37025.1"/>
    <property type="molecule type" value="Genomic_DNA"/>
</dbReference>
<dbReference type="KEGG" id="ccro:CMC5_011510"/>
<dbReference type="Gene3D" id="3.40.47.10">
    <property type="match status" value="1"/>
</dbReference>
<dbReference type="STRING" id="52.CMC5_011510"/>
<name>A0A0K1E836_CHOCO</name>
<keyword evidence="2" id="KW-1185">Reference proteome</keyword>
<dbReference type="AlphaFoldDB" id="A0A0K1E836"/>
<dbReference type="SUPFAM" id="SSF53901">
    <property type="entry name" value="Thiolase-like"/>
    <property type="match status" value="2"/>
</dbReference>
<dbReference type="RefSeq" id="WP_156338243.1">
    <property type="nucleotide sequence ID" value="NZ_CP012159.1"/>
</dbReference>
<evidence type="ECO:0008006" key="3">
    <source>
        <dbReference type="Google" id="ProtNLM"/>
    </source>
</evidence>
<dbReference type="InterPro" id="IPR016039">
    <property type="entry name" value="Thiolase-like"/>
</dbReference>
<protein>
    <recommendedName>
        <fullName evidence="3">Beta-ketoacyl synthase N-terminal domain-containing protein</fullName>
    </recommendedName>
</protein>
<evidence type="ECO:0000313" key="2">
    <source>
        <dbReference type="Proteomes" id="UP000067626"/>
    </source>
</evidence>
<evidence type="ECO:0000313" key="1">
    <source>
        <dbReference type="EMBL" id="AKT37025.1"/>
    </source>
</evidence>
<proteinExistence type="predicted"/>
<organism evidence="1 2">
    <name type="scientific">Chondromyces crocatus</name>
    <dbReference type="NCBI Taxonomy" id="52"/>
    <lineage>
        <taxon>Bacteria</taxon>
        <taxon>Pseudomonadati</taxon>
        <taxon>Myxococcota</taxon>
        <taxon>Polyangia</taxon>
        <taxon>Polyangiales</taxon>
        <taxon>Polyangiaceae</taxon>
        <taxon>Chondromyces</taxon>
    </lineage>
</organism>
<dbReference type="Proteomes" id="UP000067626">
    <property type="component" value="Chromosome"/>
</dbReference>
<dbReference type="GO" id="GO:0016746">
    <property type="term" value="F:acyltransferase activity"/>
    <property type="evidence" value="ECO:0007669"/>
    <property type="project" value="InterPro"/>
</dbReference>
<accession>A0A0K1E836</accession>
<dbReference type="OrthoDB" id="3078238at2"/>